<dbReference type="RefSeq" id="WP_160984796.1">
    <property type="nucleotide sequence ID" value="NZ_WVTD01000002.1"/>
</dbReference>
<comment type="caution">
    <text evidence="1">The sequence shown here is derived from an EMBL/GenBank/DDBJ whole genome shotgun (WGS) entry which is preliminary data.</text>
</comment>
<evidence type="ECO:0000313" key="1">
    <source>
        <dbReference type="EMBL" id="MYL97070.1"/>
    </source>
</evidence>
<evidence type="ECO:0000313" key="2">
    <source>
        <dbReference type="Proteomes" id="UP000465810"/>
    </source>
</evidence>
<organism evidence="1 2">
    <name type="scientific">Novosphingobium silvae</name>
    <dbReference type="NCBI Taxonomy" id="2692619"/>
    <lineage>
        <taxon>Bacteria</taxon>
        <taxon>Pseudomonadati</taxon>
        <taxon>Pseudomonadota</taxon>
        <taxon>Alphaproteobacteria</taxon>
        <taxon>Sphingomonadales</taxon>
        <taxon>Sphingomonadaceae</taxon>
        <taxon>Novosphingobium</taxon>
    </lineage>
</organism>
<dbReference type="InterPro" id="IPR021791">
    <property type="entry name" value="Phage_TAC_11"/>
</dbReference>
<proteinExistence type="predicted"/>
<dbReference type="AlphaFoldDB" id="A0A7X4GES7"/>
<gene>
    <name evidence="1" type="ORF">GR702_04690</name>
</gene>
<name>A0A7X4GES7_9SPHN</name>
<dbReference type="EMBL" id="WVTD01000002">
    <property type="protein sequence ID" value="MYL97070.1"/>
    <property type="molecule type" value="Genomic_DNA"/>
</dbReference>
<keyword evidence="2" id="KW-1185">Reference proteome</keyword>
<dbReference type="Pfam" id="PF11836">
    <property type="entry name" value="Phage_TAC_11"/>
    <property type="match status" value="1"/>
</dbReference>
<protein>
    <submittedName>
        <fullName evidence="1">Gene transfer agent family protein</fullName>
    </submittedName>
</protein>
<dbReference type="Proteomes" id="UP000465810">
    <property type="component" value="Unassembled WGS sequence"/>
</dbReference>
<sequence length="149" mass="15794">MPDTAVDLDFADGRYRFWLALPHVVELERKCGGKSVFAMYDAMGAGLGMAGEAPIYMGGSTAMVTDIRETIRLGLIGGGSALVDGSEIEVGPNRARDLVDTYTFPARPLTEGLHVAWSILHAAIVGIDLKKKAPDADETGSPSPSEKDS</sequence>
<reference evidence="1 2" key="1">
    <citation type="submission" date="2019-12" db="EMBL/GenBank/DDBJ databases">
        <authorList>
            <person name="Feng G."/>
            <person name="Zhu H."/>
        </authorList>
    </citation>
    <scope>NUCLEOTIDE SEQUENCE [LARGE SCALE GENOMIC DNA]</scope>
    <source>
        <strain evidence="1 2">FGD1</strain>
    </source>
</reference>
<accession>A0A7X4GES7</accession>